<evidence type="ECO:0000313" key="1">
    <source>
        <dbReference type="EMBL" id="OMP11402.1"/>
    </source>
</evidence>
<organism evidence="1 2">
    <name type="scientific">Corchorus capsularis</name>
    <name type="common">Jute</name>
    <dbReference type="NCBI Taxonomy" id="210143"/>
    <lineage>
        <taxon>Eukaryota</taxon>
        <taxon>Viridiplantae</taxon>
        <taxon>Streptophyta</taxon>
        <taxon>Embryophyta</taxon>
        <taxon>Tracheophyta</taxon>
        <taxon>Spermatophyta</taxon>
        <taxon>Magnoliopsida</taxon>
        <taxon>eudicotyledons</taxon>
        <taxon>Gunneridae</taxon>
        <taxon>Pentapetalae</taxon>
        <taxon>rosids</taxon>
        <taxon>malvids</taxon>
        <taxon>Malvales</taxon>
        <taxon>Malvaceae</taxon>
        <taxon>Grewioideae</taxon>
        <taxon>Apeibeae</taxon>
        <taxon>Corchorus</taxon>
    </lineage>
</organism>
<sequence length="55" mass="5939">THHKADNQTPKNPLAPILLLISTLPVLRHGAALPPLSHIAAQCGLLLLLHSPLRR</sequence>
<proteinExistence type="predicted"/>
<reference evidence="1 2" key="1">
    <citation type="submission" date="2013-09" db="EMBL/GenBank/DDBJ databases">
        <title>Corchorus capsularis genome sequencing.</title>
        <authorList>
            <person name="Alam M."/>
            <person name="Haque M.S."/>
            <person name="Islam M.S."/>
            <person name="Emdad E.M."/>
            <person name="Islam M.M."/>
            <person name="Ahmed B."/>
            <person name="Halim A."/>
            <person name="Hossen Q.M.M."/>
            <person name="Hossain M.Z."/>
            <person name="Ahmed R."/>
            <person name="Khan M.M."/>
            <person name="Islam R."/>
            <person name="Rashid M.M."/>
            <person name="Khan S.A."/>
            <person name="Rahman M.S."/>
            <person name="Alam M."/>
        </authorList>
    </citation>
    <scope>NUCLEOTIDE SEQUENCE [LARGE SCALE GENOMIC DNA]</scope>
    <source>
        <strain evidence="2">cv. CVL-1</strain>
        <tissue evidence="1">Whole seedling</tissue>
    </source>
</reference>
<feature type="non-terminal residue" evidence="1">
    <location>
        <position position="1"/>
    </location>
</feature>
<dbReference type="AlphaFoldDB" id="A0A1R3KWF2"/>
<name>A0A1R3KWF2_COCAP</name>
<gene>
    <name evidence="1" type="ORF">CCACVL1_00538</name>
</gene>
<protein>
    <submittedName>
        <fullName evidence="1">Uncharacterized protein</fullName>
    </submittedName>
</protein>
<dbReference type="EMBL" id="AWWV01001319">
    <property type="protein sequence ID" value="OMP11402.1"/>
    <property type="molecule type" value="Genomic_DNA"/>
</dbReference>
<dbReference type="Gramene" id="OMP11402">
    <property type="protein sequence ID" value="OMP11402"/>
    <property type="gene ID" value="CCACVL1_00538"/>
</dbReference>
<evidence type="ECO:0000313" key="2">
    <source>
        <dbReference type="Proteomes" id="UP000188268"/>
    </source>
</evidence>
<accession>A0A1R3KWF2</accession>
<comment type="caution">
    <text evidence="1">The sequence shown here is derived from an EMBL/GenBank/DDBJ whole genome shotgun (WGS) entry which is preliminary data.</text>
</comment>
<dbReference type="Proteomes" id="UP000188268">
    <property type="component" value="Unassembled WGS sequence"/>
</dbReference>
<keyword evidence="2" id="KW-1185">Reference proteome</keyword>